<dbReference type="PANTHER" id="PTHR37954:SF3">
    <property type="entry name" value="DUF169 DOMAIN-CONTAINING PROTEIN"/>
    <property type="match status" value="1"/>
</dbReference>
<evidence type="ECO:0000313" key="2">
    <source>
        <dbReference type="Proteomes" id="UP000184139"/>
    </source>
</evidence>
<name>A0A1M5WPD1_9BACT</name>
<dbReference type="AlphaFoldDB" id="A0A1M5WPD1"/>
<reference evidence="1 2" key="1">
    <citation type="submission" date="2016-11" db="EMBL/GenBank/DDBJ databases">
        <authorList>
            <person name="Jaros S."/>
            <person name="Januszkiewicz K."/>
            <person name="Wedrychowicz H."/>
        </authorList>
    </citation>
    <scope>NUCLEOTIDE SEQUENCE [LARGE SCALE GENOMIC DNA]</scope>
    <source>
        <strain evidence="1 2">DSM 9705</strain>
    </source>
</reference>
<keyword evidence="2" id="KW-1185">Reference proteome</keyword>
<dbReference type="Proteomes" id="UP000184139">
    <property type="component" value="Unassembled WGS sequence"/>
</dbReference>
<organism evidence="1 2">
    <name type="scientific">Desulfofustis glycolicus DSM 9705</name>
    <dbReference type="NCBI Taxonomy" id="1121409"/>
    <lineage>
        <taxon>Bacteria</taxon>
        <taxon>Pseudomonadati</taxon>
        <taxon>Thermodesulfobacteriota</taxon>
        <taxon>Desulfobulbia</taxon>
        <taxon>Desulfobulbales</taxon>
        <taxon>Desulfocapsaceae</taxon>
        <taxon>Desulfofustis</taxon>
    </lineage>
</organism>
<dbReference type="EMBL" id="FQXS01000014">
    <property type="protein sequence ID" value="SHH89361.1"/>
    <property type="molecule type" value="Genomic_DNA"/>
</dbReference>
<dbReference type="RefSeq" id="WP_073376372.1">
    <property type="nucleotide sequence ID" value="NZ_FQXS01000014.1"/>
</dbReference>
<sequence length="272" mass="31079">MDKTLLLDTIDKLHCALELRRKPVGTTFLFDQEGFERANANALTTRMPYCVMVKRASLGNSIKAVLKDFGCLASARALGIVEPDDFFMSGRHYNRLGLYRDLSVSKSVRRNMTLCQHRAHGVMVKPLAEHHTEPDVVLLICTPYQAMRIVQGYTYQFGYYDGFKMCGNQAICSECTAYPFETNNINISMMCAGTRFMAGWREDELAVGLPFNRFLPLVQGLWETLNPTEPDRNKKQIQSRLEKSEVNSLDIEFGKNYYSGLYRTQKEKVVPR</sequence>
<proteinExistence type="predicted"/>
<dbReference type="STRING" id="1121409.SAMN02745124_02423"/>
<protein>
    <submittedName>
        <fullName evidence="1">Uncharacterized conserved protein, DUF169 family</fullName>
    </submittedName>
</protein>
<dbReference type="OrthoDB" id="9777728at2"/>
<dbReference type="InterPro" id="IPR003748">
    <property type="entry name" value="DUF169"/>
</dbReference>
<dbReference type="PANTHER" id="PTHR37954">
    <property type="entry name" value="BLL4979 PROTEIN"/>
    <property type="match status" value="1"/>
</dbReference>
<dbReference type="Pfam" id="PF02596">
    <property type="entry name" value="DUF169"/>
    <property type="match status" value="1"/>
</dbReference>
<gene>
    <name evidence="1" type="ORF">SAMN02745124_02423</name>
</gene>
<evidence type="ECO:0000313" key="1">
    <source>
        <dbReference type="EMBL" id="SHH89361.1"/>
    </source>
</evidence>
<accession>A0A1M5WPD1</accession>